<proteinExistence type="inferred from homology"/>
<organism evidence="2 3">
    <name type="scientific">Hydrogenibacillus schlegelii</name>
    <name type="common">Bacillus schlegelii</name>
    <dbReference type="NCBI Taxonomy" id="1484"/>
    <lineage>
        <taxon>Bacteria</taxon>
        <taxon>Bacillati</taxon>
        <taxon>Bacillota</taxon>
        <taxon>Bacilli</taxon>
        <taxon>Bacillales</taxon>
        <taxon>Bacillales Family X. Incertae Sedis</taxon>
        <taxon>Hydrogenibacillus</taxon>
    </lineage>
</organism>
<dbReference type="Gene3D" id="1.10.12.10">
    <property type="entry name" value="Lyase 2-enoyl-coa Hydratase, Chain A, domain 2"/>
    <property type="match status" value="1"/>
</dbReference>
<reference evidence="2 3" key="1">
    <citation type="submission" date="2017-08" db="EMBL/GenBank/DDBJ databases">
        <title>Burning lignite coal seam in the remote Altai Mountains harbors a hydrogen-driven thermophilic microbial community.</title>
        <authorList>
            <person name="Kadnikov V.V."/>
            <person name="Mardanov A.V."/>
            <person name="Ivasenko D."/>
            <person name="Beletsky A.V."/>
            <person name="Karnachuk O.V."/>
            <person name="Ravin N.V."/>
        </authorList>
    </citation>
    <scope>NUCLEOTIDE SEQUENCE [LARGE SCALE GENOMIC DNA]</scope>
    <source>
        <strain evidence="2">AL33</strain>
    </source>
</reference>
<dbReference type="Pfam" id="PF00378">
    <property type="entry name" value="ECH_1"/>
    <property type="match status" value="1"/>
</dbReference>
<name>A0A2T5G3S3_HYDSH</name>
<dbReference type="Proteomes" id="UP000244180">
    <property type="component" value="Unassembled WGS sequence"/>
</dbReference>
<dbReference type="AlphaFoldDB" id="A0A2T5G3S3"/>
<dbReference type="InterPro" id="IPR001753">
    <property type="entry name" value="Enoyl-CoA_hydra/iso"/>
</dbReference>
<gene>
    <name evidence="2" type="ORF">HSCHL_2507</name>
</gene>
<dbReference type="PANTHER" id="PTHR43459:SF3">
    <property type="entry name" value="ENOYL-COA HYDRATASE ECHA15 (ENOYL HYDRASE) (UNSATURATED ACYL-COA HYDRATASE) (CROTONASE)-RELATED"/>
    <property type="match status" value="1"/>
</dbReference>
<comment type="similarity">
    <text evidence="1">Belongs to the enoyl-CoA hydratase/isomerase family.</text>
</comment>
<evidence type="ECO:0000313" key="3">
    <source>
        <dbReference type="Proteomes" id="UP000244180"/>
    </source>
</evidence>
<dbReference type="EMBL" id="PEBV01000069">
    <property type="protein sequence ID" value="PTQ50834.1"/>
    <property type="molecule type" value="Genomic_DNA"/>
</dbReference>
<protein>
    <submittedName>
        <fullName evidence="2">Enoyl-CoA hydratase</fullName>
    </submittedName>
</protein>
<comment type="caution">
    <text evidence="2">The sequence shown here is derived from an EMBL/GenBank/DDBJ whole genome shotgun (WGS) entry which is preliminary data.</text>
</comment>
<dbReference type="GO" id="GO:0003824">
    <property type="term" value="F:catalytic activity"/>
    <property type="evidence" value="ECO:0007669"/>
    <property type="project" value="UniProtKB-ARBA"/>
</dbReference>
<dbReference type="PANTHER" id="PTHR43459">
    <property type="entry name" value="ENOYL-COA HYDRATASE"/>
    <property type="match status" value="1"/>
</dbReference>
<dbReference type="SUPFAM" id="SSF52096">
    <property type="entry name" value="ClpP/crotonase"/>
    <property type="match status" value="1"/>
</dbReference>
<evidence type="ECO:0000256" key="1">
    <source>
        <dbReference type="ARBA" id="ARBA00005254"/>
    </source>
</evidence>
<accession>A0A2T5G3S3</accession>
<dbReference type="InterPro" id="IPR014748">
    <property type="entry name" value="Enoyl-CoA_hydra_C"/>
</dbReference>
<dbReference type="CDD" id="cd06558">
    <property type="entry name" value="crotonase-like"/>
    <property type="match status" value="1"/>
</dbReference>
<evidence type="ECO:0000313" key="2">
    <source>
        <dbReference type="EMBL" id="PTQ50834.1"/>
    </source>
</evidence>
<dbReference type="RefSeq" id="WP_273000839.1">
    <property type="nucleotide sequence ID" value="NZ_PEBV01000069.1"/>
</dbReference>
<sequence length="274" mass="29765">MYDGYEALRFESRGPILTVYLVNPSARNAVNQRMHEELSRVFFEISRDRDVRVVVLRGAPEGKAFCAGGDLRWLQKAACTPEGYAEILRQGIEIVRSMLFLPQPILAMVDGPAVGLGATLALFADISLMAEDAKIADPHVAVGVVAGDGGAVMWPLLMGPNRAKEFLMTGDALTGAEAARIGLVNHAYPRDKLEGETYRLAERLAGGPRLAIEWTKRSVNLFIAQVMNTVLTTSLALEGITFQTNEHQEAVQAFLEKTPSRPGSSTQTPGGDNR</sequence>
<dbReference type="InterPro" id="IPR029045">
    <property type="entry name" value="ClpP/crotonase-like_dom_sf"/>
</dbReference>
<dbReference type="Gene3D" id="3.90.226.10">
    <property type="entry name" value="2-enoyl-CoA Hydratase, Chain A, domain 1"/>
    <property type="match status" value="1"/>
</dbReference>